<dbReference type="AlphaFoldDB" id="A0A0B2A2L1"/>
<feature type="chain" id="PRO_5002085235" description="Lactococcin 972 family bacteriocin" evidence="1">
    <location>
        <begin position="26"/>
        <end position="103"/>
    </location>
</feature>
<evidence type="ECO:0000313" key="3">
    <source>
        <dbReference type="Proteomes" id="UP000031030"/>
    </source>
</evidence>
<sequence length="103" mass="10932">MKKSSIRVGAAAVVTAVLMAAGSSAASALILDQGSTSCPSIKHVYVYSDANGTVSHYAGDILIGQYNNKSTYRYHSSNSWRQSTRWGVAGTGSKYYDGALCSW</sequence>
<organism evidence="2 3">
    <name type="scientific">Microbacterium mangrovi</name>
    <dbReference type="NCBI Taxonomy" id="1348253"/>
    <lineage>
        <taxon>Bacteria</taxon>
        <taxon>Bacillati</taxon>
        <taxon>Actinomycetota</taxon>
        <taxon>Actinomycetes</taxon>
        <taxon>Micrococcales</taxon>
        <taxon>Microbacteriaceae</taxon>
        <taxon>Microbacterium</taxon>
    </lineage>
</organism>
<evidence type="ECO:0000256" key="1">
    <source>
        <dbReference type="SAM" id="SignalP"/>
    </source>
</evidence>
<evidence type="ECO:0008006" key="4">
    <source>
        <dbReference type="Google" id="ProtNLM"/>
    </source>
</evidence>
<keyword evidence="1" id="KW-0732">Signal</keyword>
<dbReference type="EMBL" id="JTDK01000017">
    <property type="protein sequence ID" value="KHK96064.1"/>
    <property type="molecule type" value="Genomic_DNA"/>
</dbReference>
<proteinExistence type="predicted"/>
<dbReference type="RefSeq" id="WP_039402277.1">
    <property type="nucleotide sequence ID" value="NZ_JTDK01000017.1"/>
</dbReference>
<dbReference type="STRING" id="1348253.LK09_17140"/>
<comment type="caution">
    <text evidence="2">The sequence shown here is derived from an EMBL/GenBank/DDBJ whole genome shotgun (WGS) entry which is preliminary data.</text>
</comment>
<evidence type="ECO:0000313" key="2">
    <source>
        <dbReference type="EMBL" id="KHK96064.1"/>
    </source>
</evidence>
<reference evidence="2 3" key="1">
    <citation type="submission" date="2014-11" db="EMBL/GenBank/DDBJ databases">
        <title>Genome sequence of Microbacterium mangrovi MUSC 115(T).</title>
        <authorList>
            <person name="Lee L.-H."/>
        </authorList>
    </citation>
    <scope>NUCLEOTIDE SEQUENCE [LARGE SCALE GENOMIC DNA]</scope>
    <source>
        <strain evidence="2 3">MUSC 115</strain>
    </source>
</reference>
<gene>
    <name evidence="2" type="ORF">LK09_17140</name>
</gene>
<protein>
    <recommendedName>
        <fullName evidence="4">Lactococcin 972 family bacteriocin</fullName>
    </recommendedName>
</protein>
<name>A0A0B2A2L1_9MICO</name>
<accession>A0A0B2A2L1</accession>
<dbReference type="Proteomes" id="UP000031030">
    <property type="component" value="Unassembled WGS sequence"/>
</dbReference>
<keyword evidence="3" id="KW-1185">Reference proteome</keyword>
<feature type="signal peptide" evidence="1">
    <location>
        <begin position="1"/>
        <end position="25"/>
    </location>
</feature>